<name>A0A2U3AKH9_9BACL</name>
<evidence type="ECO:0000313" key="2">
    <source>
        <dbReference type="Proteomes" id="UP000245938"/>
    </source>
</evidence>
<organism evidence="1 2">
    <name type="scientific">Kurthia sibirica</name>
    <dbReference type="NCBI Taxonomy" id="202750"/>
    <lineage>
        <taxon>Bacteria</taxon>
        <taxon>Bacillati</taxon>
        <taxon>Bacillota</taxon>
        <taxon>Bacilli</taxon>
        <taxon>Bacillales</taxon>
        <taxon>Caryophanaceae</taxon>
        <taxon>Kurthia</taxon>
    </lineage>
</organism>
<comment type="caution">
    <text evidence="1">The sequence shown here is derived from an EMBL/GenBank/DDBJ whole genome shotgun (WGS) entry which is preliminary data.</text>
</comment>
<gene>
    <name evidence="1" type="ORF">DEX24_10645</name>
</gene>
<accession>A0A2U3AKH9</accession>
<evidence type="ECO:0000313" key="1">
    <source>
        <dbReference type="EMBL" id="PWI25023.1"/>
    </source>
</evidence>
<dbReference type="EMBL" id="QFVR01000013">
    <property type="protein sequence ID" value="PWI25023.1"/>
    <property type="molecule type" value="Genomic_DNA"/>
</dbReference>
<dbReference type="AlphaFoldDB" id="A0A2U3AKH9"/>
<dbReference type="RefSeq" id="WP_109306419.1">
    <property type="nucleotide sequence ID" value="NZ_BJUF01000004.1"/>
</dbReference>
<dbReference type="Proteomes" id="UP000245938">
    <property type="component" value="Unassembled WGS sequence"/>
</dbReference>
<proteinExistence type="predicted"/>
<keyword evidence="2" id="KW-1185">Reference proteome</keyword>
<reference evidence="1 2" key="1">
    <citation type="submission" date="2018-05" db="EMBL/GenBank/DDBJ databases">
        <title>Kurthia sibirica genome sequence.</title>
        <authorList>
            <person name="Maclea K.S."/>
            <person name="Goen A.E."/>
        </authorList>
    </citation>
    <scope>NUCLEOTIDE SEQUENCE [LARGE SCALE GENOMIC DNA]</scope>
    <source>
        <strain evidence="1 2">ATCC 49154</strain>
    </source>
</reference>
<sequence length="102" mass="12094">MTNTTSKLETLLTRSAEDLKARGVLKGRNTFAENIYYFEETELTNKLREEPTLYFHISYPTEEMTNIVLEVAPEMYHQTIALLDPFDELCRFRFIYTEELPF</sequence>
<protein>
    <submittedName>
        <fullName evidence="1">Uncharacterized protein</fullName>
    </submittedName>
</protein>